<gene>
    <name evidence="1" type="ORF">F5148DRAFT_1275018</name>
</gene>
<dbReference type="EMBL" id="JAGFNK010000053">
    <property type="protein sequence ID" value="KAI9509898.1"/>
    <property type="molecule type" value="Genomic_DNA"/>
</dbReference>
<dbReference type="Proteomes" id="UP001207468">
    <property type="component" value="Unassembled WGS sequence"/>
</dbReference>
<proteinExistence type="predicted"/>
<accession>A0ACC0UDU5</accession>
<reference evidence="1" key="1">
    <citation type="submission" date="2021-03" db="EMBL/GenBank/DDBJ databases">
        <title>Evolutionary priming and transition to the ectomycorrhizal habit in an iconic lineage of mushroom-forming fungi: is preadaptation a requirement?</title>
        <authorList>
            <consortium name="DOE Joint Genome Institute"/>
            <person name="Looney B.P."/>
            <person name="Miyauchi S."/>
            <person name="Morin E."/>
            <person name="Drula E."/>
            <person name="Courty P.E."/>
            <person name="Chicoki N."/>
            <person name="Fauchery L."/>
            <person name="Kohler A."/>
            <person name="Kuo A."/>
            <person name="LaButti K."/>
            <person name="Pangilinan J."/>
            <person name="Lipzen A."/>
            <person name="Riley R."/>
            <person name="Andreopoulos W."/>
            <person name="He G."/>
            <person name="Johnson J."/>
            <person name="Barry K.W."/>
            <person name="Grigoriev I.V."/>
            <person name="Nagy L."/>
            <person name="Hibbett D."/>
            <person name="Henrissat B."/>
            <person name="Matheny P.B."/>
            <person name="Labbe J."/>
            <person name="Martin A.F."/>
        </authorList>
    </citation>
    <scope>NUCLEOTIDE SEQUENCE</scope>
    <source>
        <strain evidence="1">BPL698</strain>
    </source>
</reference>
<keyword evidence="2" id="KW-1185">Reference proteome</keyword>
<sequence length="410" mass="44252">MLDAFKLKEFDLEPVLDEWKNPPRFLGNPKKDPPVDTWLDQVKEGCLERKIPKEYWHKVGQRFLGDKARKRLDELKEVLRNLHGGNYRWDWKRFKVAMRNMGWDIDDKKTESVKVQTKSSGSWWIIGREREKAEVTEEPAETKPTEKKKPFPLRRATIGGEGNPATDKSHPEKTTESEKPAPKRRATWLSRTPSNSSLTSVTSVETGKEVAKAEPASASGFWKLHLPSTSSNAANATAAIPAASSTSSTSIPVAPAPQGEGTFTPLITNASSPISHSRLASATLRLPTRPPPTLTLVRTAPLWLLNACNALDFLTTEHPKVMSTLSAVLITVGSLPALPGISAGAGGAILASHAVQAAGAIAVGVGQWLKSAQDSAAAKAVAETQPGGQAQVEAVEAIEADYVNVNVSRG</sequence>
<organism evidence="1 2">
    <name type="scientific">Russula earlei</name>
    <dbReference type="NCBI Taxonomy" id="71964"/>
    <lineage>
        <taxon>Eukaryota</taxon>
        <taxon>Fungi</taxon>
        <taxon>Dikarya</taxon>
        <taxon>Basidiomycota</taxon>
        <taxon>Agaricomycotina</taxon>
        <taxon>Agaricomycetes</taxon>
        <taxon>Russulales</taxon>
        <taxon>Russulaceae</taxon>
        <taxon>Russula</taxon>
    </lineage>
</organism>
<evidence type="ECO:0000313" key="1">
    <source>
        <dbReference type="EMBL" id="KAI9509898.1"/>
    </source>
</evidence>
<protein>
    <submittedName>
        <fullName evidence="1">Uncharacterized protein</fullName>
    </submittedName>
</protein>
<name>A0ACC0UDU5_9AGAM</name>
<comment type="caution">
    <text evidence="1">The sequence shown here is derived from an EMBL/GenBank/DDBJ whole genome shotgun (WGS) entry which is preliminary data.</text>
</comment>
<evidence type="ECO:0000313" key="2">
    <source>
        <dbReference type="Proteomes" id="UP001207468"/>
    </source>
</evidence>